<dbReference type="NCBIfam" id="TIGR01444">
    <property type="entry name" value="fkbM_fam"/>
    <property type="match status" value="1"/>
</dbReference>
<dbReference type="GO" id="GO:0008168">
    <property type="term" value="F:methyltransferase activity"/>
    <property type="evidence" value="ECO:0007669"/>
    <property type="project" value="UniProtKB-KW"/>
</dbReference>
<keyword evidence="3" id="KW-1185">Reference proteome</keyword>
<protein>
    <submittedName>
        <fullName evidence="2">Methyltransferase domain protein</fullName>
    </submittedName>
</protein>
<dbReference type="AlphaFoldDB" id="A0A5C5YU96"/>
<dbReference type="Pfam" id="PF05050">
    <property type="entry name" value="Methyltransf_21"/>
    <property type="match status" value="1"/>
</dbReference>
<dbReference type="InterPro" id="IPR006342">
    <property type="entry name" value="FkbM_mtfrase"/>
</dbReference>
<evidence type="ECO:0000313" key="2">
    <source>
        <dbReference type="EMBL" id="TWT78401.1"/>
    </source>
</evidence>
<organism evidence="2 3">
    <name type="scientific">Posidoniimonas polymericola</name>
    <dbReference type="NCBI Taxonomy" id="2528002"/>
    <lineage>
        <taxon>Bacteria</taxon>
        <taxon>Pseudomonadati</taxon>
        <taxon>Planctomycetota</taxon>
        <taxon>Planctomycetia</taxon>
        <taxon>Pirellulales</taxon>
        <taxon>Lacipirellulaceae</taxon>
        <taxon>Posidoniimonas</taxon>
    </lineage>
</organism>
<dbReference type="Proteomes" id="UP000318478">
    <property type="component" value="Unassembled WGS sequence"/>
</dbReference>
<keyword evidence="2" id="KW-0489">Methyltransferase</keyword>
<feature type="domain" description="Methyltransferase FkbM" evidence="1">
    <location>
        <begin position="62"/>
        <end position="216"/>
    </location>
</feature>
<dbReference type="InterPro" id="IPR052514">
    <property type="entry name" value="SAM-dependent_MTase"/>
</dbReference>
<dbReference type="PANTHER" id="PTHR34203:SF15">
    <property type="entry name" value="SLL1173 PROTEIN"/>
    <property type="match status" value="1"/>
</dbReference>
<reference evidence="2 3" key="1">
    <citation type="submission" date="2019-02" db="EMBL/GenBank/DDBJ databases">
        <title>Deep-cultivation of Planctomycetes and their phenomic and genomic characterization uncovers novel biology.</title>
        <authorList>
            <person name="Wiegand S."/>
            <person name="Jogler M."/>
            <person name="Boedeker C."/>
            <person name="Pinto D."/>
            <person name="Vollmers J."/>
            <person name="Rivas-Marin E."/>
            <person name="Kohn T."/>
            <person name="Peeters S.H."/>
            <person name="Heuer A."/>
            <person name="Rast P."/>
            <person name="Oberbeckmann S."/>
            <person name="Bunk B."/>
            <person name="Jeske O."/>
            <person name="Meyerdierks A."/>
            <person name="Storesund J.E."/>
            <person name="Kallscheuer N."/>
            <person name="Luecker S."/>
            <person name="Lage O.M."/>
            <person name="Pohl T."/>
            <person name="Merkel B.J."/>
            <person name="Hornburger P."/>
            <person name="Mueller R.-W."/>
            <person name="Bruemmer F."/>
            <person name="Labrenz M."/>
            <person name="Spormann A.M."/>
            <person name="Op Den Camp H."/>
            <person name="Overmann J."/>
            <person name="Amann R."/>
            <person name="Jetten M.S.M."/>
            <person name="Mascher T."/>
            <person name="Medema M.H."/>
            <person name="Devos D.P."/>
            <person name="Kaster A.-K."/>
            <person name="Ovreas L."/>
            <person name="Rohde M."/>
            <person name="Galperin M.Y."/>
            <person name="Jogler C."/>
        </authorList>
    </citation>
    <scope>NUCLEOTIDE SEQUENCE [LARGE SCALE GENOMIC DNA]</scope>
    <source>
        <strain evidence="2 3">Pla123a</strain>
    </source>
</reference>
<keyword evidence="2" id="KW-0808">Transferase</keyword>
<dbReference type="SUPFAM" id="SSF53335">
    <property type="entry name" value="S-adenosyl-L-methionine-dependent methyltransferases"/>
    <property type="match status" value="1"/>
</dbReference>
<dbReference type="GO" id="GO:0032259">
    <property type="term" value="P:methylation"/>
    <property type="evidence" value="ECO:0007669"/>
    <property type="project" value="UniProtKB-KW"/>
</dbReference>
<sequence length="249" mass="27164">MRLIKSYIAAEPLVQFTTPHQLKLNLTPRHYIDSEVLRHGDYEFEVTEALVGRLGDRDVFWDVGANIGLHSLYIAIQMPKVRVVAFDPNTDIVSRLRDNAHLNNVAIEIVQSGLWHSHGLLRLNDPNPVNPGMTGLESNADSTTRTQVLVPVLGGDDCIAHLGVPSPTVIKIDAEGAETSVLSGLRNAIDSGSVHTVVFEQREDADEGPRETLRSFGFQIAPIASEKGASHCNYIATRESNGTDIAPSI</sequence>
<dbReference type="Gene3D" id="3.40.50.150">
    <property type="entry name" value="Vaccinia Virus protein VP39"/>
    <property type="match status" value="1"/>
</dbReference>
<dbReference type="PANTHER" id="PTHR34203">
    <property type="entry name" value="METHYLTRANSFERASE, FKBM FAMILY PROTEIN"/>
    <property type="match status" value="1"/>
</dbReference>
<gene>
    <name evidence="2" type="ORF">Pla123a_11920</name>
</gene>
<evidence type="ECO:0000259" key="1">
    <source>
        <dbReference type="Pfam" id="PF05050"/>
    </source>
</evidence>
<dbReference type="InterPro" id="IPR029063">
    <property type="entry name" value="SAM-dependent_MTases_sf"/>
</dbReference>
<accession>A0A5C5YU96</accession>
<proteinExistence type="predicted"/>
<name>A0A5C5YU96_9BACT</name>
<comment type="caution">
    <text evidence="2">The sequence shown here is derived from an EMBL/GenBank/DDBJ whole genome shotgun (WGS) entry which is preliminary data.</text>
</comment>
<evidence type="ECO:0000313" key="3">
    <source>
        <dbReference type="Proteomes" id="UP000318478"/>
    </source>
</evidence>
<dbReference type="EMBL" id="SJPO01000002">
    <property type="protein sequence ID" value="TWT78401.1"/>
    <property type="molecule type" value="Genomic_DNA"/>
</dbReference>